<dbReference type="VEuPathDB" id="FungiDB:FOXG_07420"/>
<sequence length="580" mass="65689">MSQSAFKHQPLADPAGQIRLVEVISQPDMPLELSLSVHQITQSPDYYAISYTWGDSRFAKDITINSQSMIVTENCRYALTQVRNRYPSCPGEHIFIWIDSICINQDDNKEKSYQVAMMSDIYTGASKVLACVGPHQDNSQILRNFFDSLVILSPELHFYQERSPLPYHLGDNPLPAIEGFLQLFLQNSPMSTHDFSILLFHAFTAFASRSYWRRVWIIQEVVASTRINGQLEILCGCDGFSRSEIKMCDSICSLICPRLIFDLQGQRSNMGLGLQCCRFVLGSHVLMSIPASILLHRSMPFLCARPEDKVYGLLPLIEWPEGITPVEPTYEPSPILDLAQLFTGLENSYTGLFELRAVLNGLEVYHDHKLFRLLVEARMRDSPQPIGHGKYPPISFKFEATVTTIFLNSHGQLSANLVRNKYKGLDFMNDIKAELDGLLEEAPEGTKELFSGSRIGALLCSDAREGDKIINLPIFGELLVLRRRPGENEYDIVGQALLLPDHKLQSCILRLSSRGKWEGRLKKSEPYGKGTYVSYCELEAEPIDLIVLERQDRGVEGSQVKEKKWERLATKVYGRVRLTE</sequence>
<dbReference type="Pfam" id="PF06985">
    <property type="entry name" value="HET"/>
    <property type="match status" value="1"/>
</dbReference>
<dbReference type="OrthoDB" id="2157530at2759"/>
<dbReference type="Proteomes" id="UP000219369">
    <property type="component" value="Unassembled WGS sequence"/>
</dbReference>
<feature type="domain" description="Heterokaryon incompatibility" evidence="1">
    <location>
        <begin position="46"/>
        <end position="220"/>
    </location>
</feature>
<accession>A0A2H3TAT0</accession>
<dbReference type="VEuPathDB" id="FungiDB:FOZG_04351"/>
<evidence type="ECO:0000313" key="2">
    <source>
        <dbReference type="EMBL" id="SCO85844.1"/>
    </source>
</evidence>
<dbReference type="VEuPathDB" id="FungiDB:FOMG_04450"/>
<evidence type="ECO:0000313" key="3">
    <source>
        <dbReference type="Proteomes" id="UP000219369"/>
    </source>
</evidence>
<dbReference type="InterPro" id="IPR010730">
    <property type="entry name" value="HET"/>
</dbReference>
<dbReference type="EMBL" id="FMJY01000005">
    <property type="protein sequence ID" value="SCO85844.1"/>
    <property type="molecule type" value="Genomic_DNA"/>
</dbReference>
<dbReference type="VEuPathDB" id="FungiDB:HZS61_013395"/>
<protein>
    <recommendedName>
        <fullName evidence="1">Heterokaryon incompatibility domain-containing protein</fullName>
    </recommendedName>
</protein>
<dbReference type="VEuPathDB" id="FungiDB:FOIG_13874"/>
<dbReference type="PANTHER" id="PTHR24148:SF73">
    <property type="entry name" value="HET DOMAIN PROTEIN (AFU_ORTHOLOGUE AFUA_8G01020)"/>
    <property type="match status" value="1"/>
</dbReference>
<dbReference type="VEuPathDB" id="FungiDB:FOC4_g10000918"/>
<dbReference type="InterPro" id="IPR052895">
    <property type="entry name" value="HetReg/Transcr_Mod"/>
</dbReference>
<proteinExistence type="predicted"/>
<reference evidence="3" key="1">
    <citation type="submission" date="2016-09" db="EMBL/GenBank/DDBJ databases">
        <authorList>
            <person name="Guldener U."/>
        </authorList>
    </citation>
    <scope>NUCLEOTIDE SEQUENCE [LARGE SCALE GENOMIC DNA]</scope>
    <source>
        <strain evidence="3">V64-1</strain>
    </source>
</reference>
<gene>
    <name evidence="2" type="ORF">FRV6_09971</name>
</gene>
<dbReference type="VEuPathDB" id="FungiDB:FOC1_g10011818"/>
<organism evidence="2 3">
    <name type="scientific">Fusarium oxysporum</name>
    <name type="common">Fusarium vascular wilt</name>
    <dbReference type="NCBI Taxonomy" id="5507"/>
    <lineage>
        <taxon>Eukaryota</taxon>
        <taxon>Fungi</taxon>
        <taxon>Dikarya</taxon>
        <taxon>Ascomycota</taxon>
        <taxon>Pezizomycotina</taxon>
        <taxon>Sordariomycetes</taxon>
        <taxon>Hypocreomycetidae</taxon>
        <taxon>Hypocreales</taxon>
        <taxon>Nectriaceae</taxon>
        <taxon>Fusarium</taxon>
        <taxon>Fusarium oxysporum species complex</taxon>
    </lineage>
</organism>
<dbReference type="PANTHER" id="PTHR24148">
    <property type="entry name" value="ANKYRIN REPEAT DOMAIN-CONTAINING PROTEIN 39 HOMOLOG-RELATED"/>
    <property type="match status" value="1"/>
</dbReference>
<evidence type="ECO:0000259" key="1">
    <source>
        <dbReference type="Pfam" id="PF06985"/>
    </source>
</evidence>
<dbReference type="AlphaFoldDB" id="A0A2H3TAT0"/>
<name>A0A2H3TAT0_FUSOX</name>